<accession>A0A4U9WGD5</accession>
<dbReference type="AlphaFoldDB" id="A0A4U9WGD5"/>
<dbReference type="EMBL" id="CABEEZ010000150">
    <property type="protein sequence ID" value="VTR58026.1"/>
    <property type="molecule type" value="Genomic_DNA"/>
</dbReference>
<name>A0A4U9WGD5_SERFO</name>
<proteinExistence type="predicted"/>
<gene>
    <name evidence="1" type="ORF">NCTC12965_07597</name>
</gene>
<protein>
    <submittedName>
        <fullName evidence="1">Uncharacterized protein</fullName>
    </submittedName>
</protein>
<reference evidence="1" key="1">
    <citation type="submission" date="2019-05" db="EMBL/GenBank/DDBJ databases">
        <authorList>
            <consortium name="Pathogen Informatics"/>
        </authorList>
    </citation>
    <scope>NUCLEOTIDE SEQUENCE [LARGE SCALE GENOMIC DNA]</scope>
    <source>
        <strain evidence="1">NCTC12965</strain>
    </source>
</reference>
<sequence>MREDALSMLQQSMLPMVLIDRKIPDFACDVVGLNKPRGHRHRDGASVTTGV</sequence>
<evidence type="ECO:0000313" key="1">
    <source>
        <dbReference type="EMBL" id="VTR58026.1"/>
    </source>
</evidence>
<organism evidence="1">
    <name type="scientific">Serratia fonticola</name>
    <dbReference type="NCBI Taxonomy" id="47917"/>
    <lineage>
        <taxon>Bacteria</taxon>
        <taxon>Pseudomonadati</taxon>
        <taxon>Pseudomonadota</taxon>
        <taxon>Gammaproteobacteria</taxon>
        <taxon>Enterobacterales</taxon>
        <taxon>Yersiniaceae</taxon>
        <taxon>Serratia</taxon>
    </lineage>
</organism>